<evidence type="ECO:0000256" key="3">
    <source>
        <dbReference type="ARBA" id="ARBA00022679"/>
    </source>
</evidence>
<dbReference type="PANTHER" id="PTHR31288">
    <property type="entry name" value="O-FUCOSYLTRANSFERASE FAMILY PROTEIN"/>
    <property type="match status" value="1"/>
</dbReference>
<feature type="transmembrane region" description="Helical" evidence="7">
    <location>
        <begin position="45"/>
        <end position="68"/>
    </location>
</feature>
<keyword evidence="7" id="KW-1133">Transmembrane helix</keyword>
<evidence type="ECO:0000313" key="9">
    <source>
        <dbReference type="EMBL" id="KAL1533661.1"/>
    </source>
</evidence>
<dbReference type="InterPro" id="IPR024709">
    <property type="entry name" value="FucosylTrfase_pln"/>
</dbReference>
<dbReference type="GO" id="GO:0016757">
    <property type="term" value="F:glycosyltransferase activity"/>
    <property type="evidence" value="ECO:0007669"/>
    <property type="project" value="UniProtKB-KW"/>
</dbReference>
<keyword evidence="7" id="KW-0472">Membrane</keyword>
<keyword evidence="4" id="KW-0294">Fucose metabolism</keyword>
<evidence type="ECO:0000313" key="10">
    <source>
        <dbReference type="Proteomes" id="UP001567538"/>
    </source>
</evidence>
<evidence type="ECO:0000256" key="1">
    <source>
        <dbReference type="ARBA" id="ARBA00007737"/>
    </source>
</evidence>
<dbReference type="Proteomes" id="UP001567538">
    <property type="component" value="Unassembled WGS sequence"/>
</dbReference>
<dbReference type="EMBL" id="JBEAFC010000014">
    <property type="protein sequence ID" value="KAL1533661.1"/>
    <property type="molecule type" value="Genomic_DNA"/>
</dbReference>
<keyword evidence="5" id="KW-0119">Carbohydrate metabolism</keyword>
<comment type="caution">
    <text evidence="9">The sequence shown here is derived from an EMBL/GenBank/DDBJ whole genome shotgun (WGS) entry which is preliminary data.</text>
</comment>
<sequence length="550" mass="62784">MALTYTTVSAAATGCRCRRRLHLHCKHRQRAPACFFYPGILHKRYILFLTILYITGLITCAGPLLSILQPPPPPPPGSLYRSQELFLKLWPEIKSDNSSTVELDNLWRYRRKLKDQKLCQNGYAHRQPVSPRLQRYLVIEANGGLNQQRSSICNAVAVARLLNATLVIPHFDVHKVWKDPSKFADIYDEDHFISSLKDYIMVVRNLPDELMESYNFSISAIPSIKVPAWAPARYYMDEVYPVLQDTGVIRISPFANRLSTSIPPHIQYIRCLANYKALRFSSTITNLAKVIANRMTYKSSSYGGKYVSVHLRFEEDMVAFSCCVYDEGEIEKSEMEAARKRGWGKKFALKNQVSEPGLNRVNGKCPMTPVEVGLMLRGMGFSNNTPIYLASGRIYKEDTYLEPLRKMFPLIETKWSLATANELASVKGYSSRLAAVDYMLCLYSEVFVTTQGGNFPNFLMGQRRFIYNGHAKTIMPDKTKLVVLLQNTTTSWEGFKDEMEMMLAESDRRSLMVPRAKKSTRKGSIYSNPLPECRCLWESQNSTTNSDFFL</sequence>
<name>A0ABD1FP98_SALDI</name>
<evidence type="ECO:0000256" key="6">
    <source>
        <dbReference type="ARBA" id="ARBA00030350"/>
    </source>
</evidence>
<keyword evidence="2" id="KW-0328">Glycosyltransferase</keyword>
<dbReference type="PANTHER" id="PTHR31288:SF8">
    <property type="entry name" value="O-FUCOSYLTRANSFERASE 10-RELATED"/>
    <property type="match status" value="1"/>
</dbReference>
<keyword evidence="3" id="KW-0808">Transferase</keyword>
<evidence type="ECO:0000256" key="7">
    <source>
        <dbReference type="SAM" id="Phobius"/>
    </source>
</evidence>
<gene>
    <name evidence="8" type="ORF">AAHA92_33516</name>
    <name evidence="9" type="ORF">AAHA92_33519</name>
</gene>
<dbReference type="InterPro" id="IPR019378">
    <property type="entry name" value="GDP-Fuc_O-FucTrfase"/>
</dbReference>
<evidence type="ECO:0000313" key="8">
    <source>
        <dbReference type="EMBL" id="KAL1533658.1"/>
    </source>
</evidence>
<dbReference type="AlphaFoldDB" id="A0ABD1FP98"/>
<evidence type="ECO:0000256" key="2">
    <source>
        <dbReference type="ARBA" id="ARBA00022676"/>
    </source>
</evidence>
<evidence type="ECO:0000256" key="5">
    <source>
        <dbReference type="ARBA" id="ARBA00023277"/>
    </source>
</evidence>
<proteinExistence type="inferred from homology"/>
<dbReference type="EMBL" id="JBEAFC010000014">
    <property type="protein sequence ID" value="KAL1533658.1"/>
    <property type="molecule type" value="Genomic_DNA"/>
</dbReference>
<dbReference type="PIRSF" id="PIRSF009360">
    <property type="entry name" value="UCP009360"/>
    <property type="match status" value="1"/>
</dbReference>
<organism evidence="9 10">
    <name type="scientific">Salvia divinorum</name>
    <name type="common">Maria pastora</name>
    <name type="synonym">Diviner's sage</name>
    <dbReference type="NCBI Taxonomy" id="28513"/>
    <lineage>
        <taxon>Eukaryota</taxon>
        <taxon>Viridiplantae</taxon>
        <taxon>Streptophyta</taxon>
        <taxon>Embryophyta</taxon>
        <taxon>Tracheophyta</taxon>
        <taxon>Spermatophyta</taxon>
        <taxon>Magnoliopsida</taxon>
        <taxon>eudicotyledons</taxon>
        <taxon>Gunneridae</taxon>
        <taxon>Pentapetalae</taxon>
        <taxon>asterids</taxon>
        <taxon>lamiids</taxon>
        <taxon>Lamiales</taxon>
        <taxon>Lamiaceae</taxon>
        <taxon>Nepetoideae</taxon>
        <taxon>Mentheae</taxon>
        <taxon>Salviinae</taxon>
        <taxon>Salvia</taxon>
        <taxon>Salvia subgen. Calosphace</taxon>
    </lineage>
</organism>
<dbReference type="CDD" id="cd11299">
    <property type="entry name" value="O-FucT_plant"/>
    <property type="match status" value="1"/>
</dbReference>
<keyword evidence="7" id="KW-0812">Transmembrane</keyword>
<reference evidence="9 10" key="1">
    <citation type="submission" date="2024-06" db="EMBL/GenBank/DDBJ databases">
        <title>A chromosome level genome sequence of Diviner's sage (Salvia divinorum).</title>
        <authorList>
            <person name="Ford S.A."/>
            <person name="Ro D.-K."/>
            <person name="Ness R.W."/>
            <person name="Phillips M.A."/>
        </authorList>
    </citation>
    <scope>NUCLEOTIDE SEQUENCE [LARGE SCALE GENOMIC DNA]</scope>
    <source>
        <strain evidence="9">SAF-2024a</strain>
        <tissue evidence="9">Leaf</tissue>
    </source>
</reference>
<dbReference type="Pfam" id="PF10250">
    <property type="entry name" value="O-FucT"/>
    <property type="match status" value="1"/>
</dbReference>
<dbReference type="GO" id="GO:0006004">
    <property type="term" value="P:fucose metabolic process"/>
    <property type="evidence" value="ECO:0007669"/>
    <property type="project" value="UniProtKB-KW"/>
</dbReference>
<comment type="similarity">
    <text evidence="1">Belongs to the glycosyltransferase GT106 family.</text>
</comment>
<keyword evidence="10" id="KW-1185">Reference proteome</keyword>
<accession>A0ABD1FP98</accession>
<evidence type="ECO:0000256" key="4">
    <source>
        <dbReference type="ARBA" id="ARBA00023253"/>
    </source>
</evidence>
<protein>
    <recommendedName>
        <fullName evidence="6">O-fucosyltransferase family protein</fullName>
    </recommendedName>
</protein>